<evidence type="ECO:0000256" key="7">
    <source>
        <dbReference type="ARBA" id="ARBA00022771"/>
    </source>
</evidence>
<dbReference type="SUPFAM" id="SSF48508">
    <property type="entry name" value="Nuclear receptor ligand-binding domain"/>
    <property type="match status" value="1"/>
</dbReference>
<dbReference type="Gene3D" id="1.10.565.10">
    <property type="entry name" value="Retinoid X Receptor"/>
    <property type="match status" value="1"/>
</dbReference>
<dbReference type="SMART" id="SM00430">
    <property type="entry name" value="HOLI"/>
    <property type="match status" value="1"/>
</dbReference>
<evidence type="ECO:0000256" key="11">
    <source>
        <dbReference type="ARBA" id="ARBA00023125"/>
    </source>
</evidence>
<dbReference type="InterPro" id="IPR007225">
    <property type="entry name" value="EXOC6/Sec15"/>
</dbReference>
<dbReference type="PANTHER" id="PTHR12702:SF0">
    <property type="entry name" value="EXOCYST COMPLEX COMPONENT 6"/>
    <property type="match status" value="1"/>
</dbReference>
<dbReference type="Pfam" id="PF04091">
    <property type="entry name" value="Sec15_C"/>
    <property type="match status" value="1"/>
</dbReference>
<dbReference type="Pfam" id="PF00104">
    <property type="entry name" value="Hormone_recep"/>
    <property type="match status" value="1"/>
</dbReference>
<dbReference type="GO" id="GO:0006893">
    <property type="term" value="P:Golgi to plasma membrane transport"/>
    <property type="evidence" value="ECO:0007669"/>
    <property type="project" value="TreeGrafter"/>
</dbReference>
<dbReference type="GO" id="GO:0090522">
    <property type="term" value="P:vesicle tethering involved in exocytosis"/>
    <property type="evidence" value="ECO:0007669"/>
    <property type="project" value="InterPro"/>
</dbReference>
<dbReference type="GO" id="GO:0003700">
    <property type="term" value="F:DNA-binding transcription factor activity"/>
    <property type="evidence" value="ECO:0007669"/>
    <property type="project" value="InterPro"/>
</dbReference>
<proteinExistence type="inferred from homology"/>
<name>A0AAF5D225_STRER</name>
<evidence type="ECO:0000256" key="14">
    <source>
        <dbReference type="ARBA" id="ARBA00023242"/>
    </source>
</evidence>
<dbReference type="InterPro" id="IPR035500">
    <property type="entry name" value="NHR-like_dom_sf"/>
</dbReference>
<keyword evidence="9" id="KW-0805">Transcription regulation</keyword>
<evidence type="ECO:0000256" key="4">
    <source>
        <dbReference type="ARBA" id="ARBA00022448"/>
    </source>
</evidence>
<dbReference type="InterPro" id="IPR001628">
    <property type="entry name" value="Znf_hrmn_rcpt"/>
</dbReference>
<dbReference type="GO" id="GO:0000145">
    <property type="term" value="C:exocyst"/>
    <property type="evidence" value="ECO:0007669"/>
    <property type="project" value="TreeGrafter"/>
</dbReference>
<dbReference type="GO" id="GO:0043565">
    <property type="term" value="F:sequence-specific DNA binding"/>
    <property type="evidence" value="ECO:0007669"/>
    <property type="project" value="InterPro"/>
</dbReference>
<dbReference type="GO" id="GO:0016020">
    <property type="term" value="C:membrane"/>
    <property type="evidence" value="ECO:0007669"/>
    <property type="project" value="TreeGrafter"/>
</dbReference>
<dbReference type="Gene3D" id="1.10.357.30">
    <property type="entry name" value="Exocyst complex subunit Sec15 C-terminal domain, N-terminal subdomain"/>
    <property type="match status" value="1"/>
</dbReference>
<evidence type="ECO:0000256" key="10">
    <source>
        <dbReference type="ARBA" id="ARBA00023054"/>
    </source>
</evidence>
<keyword evidence="4" id="KW-0813">Transport</keyword>
<keyword evidence="5" id="KW-0268">Exocytosis</keyword>
<evidence type="ECO:0000259" key="16">
    <source>
        <dbReference type="PROSITE" id="PS51843"/>
    </source>
</evidence>
<accession>A0AAF5D225</accession>
<evidence type="ECO:0000256" key="3">
    <source>
        <dbReference type="ARBA" id="ARBA00017511"/>
    </source>
</evidence>
<protein>
    <recommendedName>
        <fullName evidence="3">Exocyst complex component 6</fullName>
    </recommendedName>
    <alternativeName>
        <fullName evidence="15">Exocyst complex component Sec15</fullName>
    </alternativeName>
</protein>
<dbReference type="AlphaFoldDB" id="A0AAF5D225"/>
<evidence type="ECO:0000256" key="2">
    <source>
        <dbReference type="ARBA" id="ARBA00007944"/>
    </source>
</evidence>
<keyword evidence="8" id="KW-0862">Zinc</keyword>
<dbReference type="SUPFAM" id="SSF57716">
    <property type="entry name" value="Glucocorticoid receptor-like (DNA-binding domain)"/>
    <property type="match status" value="1"/>
</dbReference>
<keyword evidence="13" id="KW-0675">Receptor</keyword>
<dbReference type="Gene3D" id="1.20.58.670">
    <property type="entry name" value="Dsl1p vesicle tethering complex, Tip20p subunit, domain D"/>
    <property type="match status" value="1"/>
</dbReference>
<dbReference type="InterPro" id="IPR000536">
    <property type="entry name" value="Nucl_hrmn_rcpt_lig-bd"/>
</dbReference>
<comment type="similarity">
    <text evidence="2">Belongs to the SEC15 family.</text>
</comment>
<keyword evidence="12" id="KW-0804">Transcription</keyword>
<keyword evidence="14" id="KW-0539">Nucleus</keyword>
<dbReference type="SMART" id="SM00399">
    <property type="entry name" value="ZnF_C4"/>
    <property type="match status" value="1"/>
</dbReference>
<dbReference type="WBParaSite" id="TCONS_00004518.p1">
    <property type="protein sequence ID" value="TCONS_00004518.p1"/>
    <property type="gene ID" value="XLOC_002087"/>
</dbReference>
<evidence type="ECO:0000256" key="15">
    <source>
        <dbReference type="ARBA" id="ARBA00082980"/>
    </source>
</evidence>
<keyword evidence="17" id="KW-1185">Reference proteome</keyword>
<evidence type="ECO:0000256" key="9">
    <source>
        <dbReference type="ARBA" id="ARBA00023015"/>
    </source>
</evidence>
<feature type="domain" description="NR LBD" evidence="16">
    <location>
        <begin position="967"/>
        <end position="1244"/>
    </location>
</feature>
<evidence type="ECO:0000256" key="12">
    <source>
        <dbReference type="ARBA" id="ARBA00023163"/>
    </source>
</evidence>
<dbReference type="Pfam" id="PF20651">
    <property type="entry name" value="EXOC6_Sec15_N"/>
    <property type="match status" value="1"/>
</dbReference>
<evidence type="ECO:0000256" key="6">
    <source>
        <dbReference type="ARBA" id="ARBA00022723"/>
    </source>
</evidence>
<evidence type="ECO:0000313" key="17">
    <source>
        <dbReference type="Proteomes" id="UP000035681"/>
    </source>
</evidence>
<keyword evidence="6" id="KW-0479">Metal-binding</keyword>
<keyword evidence="7" id="KW-0863">Zinc-finger</keyword>
<keyword evidence="11" id="KW-0238">DNA-binding</keyword>
<organism evidence="17 18">
    <name type="scientific">Strongyloides stercoralis</name>
    <name type="common">Threadworm</name>
    <dbReference type="NCBI Taxonomy" id="6248"/>
    <lineage>
        <taxon>Eukaryota</taxon>
        <taxon>Metazoa</taxon>
        <taxon>Ecdysozoa</taxon>
        <taxon>Nematoda</taxon>
        <taxon>Chromadorea</taxon>
        <taxon>Rhabditida</taxon>
        <taxon>Tylenchina</taxon>
        <taxon>Panagrolaimomorpha</taxon>
        <taxon>Strongyloidoidea</taxon>
        <taxon>Strongyloididae</taxon>
        <taxon>Strongyloides</taxon>
    </lineage>
</organism>
<dbReference type="GO" id="GO:0008270">
    <property type="term" value="F:zinc ion binding"/>
    <property type="evidence" value="ECO:0007669"/>
    <property type="project" value="UniProtKB-KW"/>
</dbReference>
<evidence type="ECO:0000256" key="1">
    <source>
        <dbReference type="ARBA" id="ARBA00002660"/>
    </source>
</evidence>
<evidence type="ECO:0000256" key="8">
    <source>
        <dbReference type="ARBA" id="ARBA00022833"/>
    </source>
</evidence>
<evidence type="ECO:0000256" key="5">
    <source>
        <dbReference type="ARBA" id="ARBA00022483"/>
    </source>
</evidence>
<dbReference type="GO" id="GO:0006886">
    <property type="term" value="P:intracellular protein transport"/>
    <property type="evidence" value="ECO:0007669"/>
    <property type="project" value="InterPro"/>
</dbReference>
<evidence type="ECO:0000256" key="13">
    <source>
        <dbReference type="ARBA" id="ARBA00023170"/>
    </source>
</evidence>
<dbReference type="Gene3D" id="3.30.50.10">
    <property type="entry name" value="Erythroid Transcription Factor GATA-1, subunit A"/>
    <property type="match status" value="1"/>
</dbReference>
<dbReference type="InterPro" id="IPR046361">
    <property type="entry name" value="EXOC6/Sec15_C"/>
</dbReference>
<comment type="function">
    <text evidence="1">Component of the exocyst complex involved in the docking of exocytic vesicles with fusion sites on the plasma membrane.</text>
</comment>
<reference evidence="18" key="1">
    <citation type="submission" date="2024-02" db="UniProtKB">
        <authorList>
            <consortium name="WormBaseParasite"/>
        </authorList>
    </citation>
    <scope>IDENTIFICATION</scope>
</reference>
<evidence type="ECO:0000313" key="18">
    <source>
        <dbReference type="WBParaSite" id="TCONS_00004518.p1"/>
    </source>
</evidence>
<dbReference type="Proteomes" id="UP000035681">
    <property type="component" value="Unplaced"/>
</dbReference>
<sequence length="1244" mass="144109">SMMYANGTTKLNSNKNQIDTSISSSYEVQSTTDINAEQEYFLYELETTDSSSVGLVLRAIYEGGDVAKFTRALERKIIHYDKSILNVSNYHYQGFVESMKQLACLKTKVAEIRDKAEDINGIIQSNATDLITHGEELIRYRRFQRNAKIAMDQITQTLPILENYSKIKELMDQGKYYQALKILEEMEHTHREYLSKYRFTQALAKSFSGIRKQIKEKSFSEFTDFLELISKVSQRIGIYVMKNSAESFDQERNVSEAMNISDHKKSMISNTFLELSFDGSLKKKGTIDYKARAEDDFDEENNNPLDIIDFAPIHRCCQIYNILSEKGTFQKLYRDQRQAQANVVIEPSSKMTSNTSGYLPYLQNIVGFFVVEDYILQREPLLSSVNYKNSLWETALKKIKSTMDNHFGQCVDIAMMLKIKKMIFLFALTMKSYGYDIQPLYHLLKNFRDQYNEILMSEYCSLFEKTLHNDNYTPIVCEDEKQFLDILKQFPFHKRGLDKEPFPRKFPFSDFVPTVFTQAKMYLEGCLKFMEHLQMGQSEIDDTIRRYANVLLSRWAGSIKSFCHDKNRNLVQLTQIIVNIGYLEKGVPYLEEFIKRLTKKDKSLSQGTGHLVSLKDQVFKDAKCEVESQIDHSLHNKIDEFFNLNSYDWDLQVSKGVSSEYITDLLSFLQTIFVTFKNLPPALARHLCMQLCKYLSECLTKTILNNSVKSLSSGAIDQFSLDVMQCENFTLQCPVSGFEDGSLVMTFASLRQLLDLVMAGDWSTFLADCGKKNQGKYQRVKPAEAIIILEKMIEYEKKTNSFFGIGKDISLLVNKNIIFLLRLQVMTYNTDVLMVKEILKTKDVEEETQKSNTERDDIYRKIEYCKICGDLADSYHYSTCNQFKYDFCLPSWRKLCSCRSCRFDKCIKAGMDPAAVQPKRDYTKDVNKNRNSIENDSLTSFDTLQNKSPEIDIDKGGWEMMSNTPISTQSSISTQINFEDSSKPTYQELNYLYDLIKKYSEDCQRRRLLCCNTIEEMLLPNSYLPQPCFIKDITATYKIEMSLMFQWITSIPGFSSIPYPKDKAKLIKEFSSKFYILNILANTIDLGLIDRIMLVNNRYILPQLCPITDPQNMFSNQLVNILYGKTCLNILEELIKPMKDMNIEIIEIVALRIIMFWNPGNIGLSEESISYCQMHYDSFIRDLDKWYELKGKESSEITLRVSKTILLIPGIMKIAYTINRILETLDDNYLISFGDDSLKKILTI</sequence>
<dbReference type="InterPro" id="IPR048359">
    <property type="entry name" value="EXOC6_Sec15_N"/>
</dbReference>
<keyword evidence="10" id="KW-0175">Coiled coil</keyword>
<dbReference type="PANTHER" id="PTHR12702">
    <property type="entry name" value="SEC15"/>
    <property type="match status" value="1"/>
</dbReference>
<dbReference type="PROSITE" id="PS51843">
    <property type="entry name" value="NR_LBD"/>
    <property type="match status" value="1"/>
</dbReference>
<dbReference type="InterPro" id="IPR013088">
    <property type="entry name" value="Znf_NHR/GATA"/>
</dbReference>
<dbReference type="InterPro" id="IPR042045">
    <property type="entry name" value="EXOC6/Sec15_C_dom1"/>
</dbReference>
<dbReference type="FunFam" id="1.20.58.670:FF:000002">
    <property type="entry name" value="Exocyst complex component"/>
    <property type="match status" value="1"/>
</dbReference>
<dbReference type="InterPro" id="IPR042044">
    <property type="entry name" value="EXOC6PINT-1/Sec15/Tip20_C_dom2"/>
</dbReference>